<protein>
    <recommendedName>
        <fullName evidence="4">GRAM domain-containing protein</fullName>
    </recommendedName>
</protein>
<accession>A0ABV7NA87</accession>
<organism evidence="2 3">
    <name type="scientific">Salinicoccus sesuvii</name>
    <dbReference type="NCBI Taxonomy" id="868281"/>
    <lineage>
        <taxon>Bacteria</taxon>
        <taxon>Bacillati</taxon>
        <taxon>Bacillota</taxon>
        <taxon>Bacilli</taxon>
        <taxon>Bacillales</taxon>
        <taxon>Staphylococcaceae</taxon>
        <taxon>Salinicoccus</taxon>
    </lineage>
</organism>
<name>A0ABV7NA87_9STAP</name>
<dbReference type="Proteomes" id="UP001595637">
    <property type="component" value="Unassembled WGS sequence"/>
</dbReference>
<comment type="caution">
    <text evidence="2">The sequence shown here is derived from an EMBL/GenBank/DDBJ whole genome shotgun (WGS) entry which is preliminary data.</text>
</comment>
<sequence length="104" mass="11872">MKERTIRSGNGNLLKNGVAVGGKLHLTSEYVYHIPHAMNLNKKQTEIALGEISQVHLISHRIFNLIPISNGLEIVLHSGDTMRFVVNKRKRWKREIEQALENGY</sequence>
<proteinExistence type="predicted"/>
<keyword evidence="3" id="KW-1185">Reference proteome</keyword>
<evidence type="ECO:0000313" key="2">
    <source>
        <dbReference type="EMBL" id="MFC3389618.1"/>
    </source>
</evidence>
<evidence type="ECO:0008006" key="4">
    <source>
        <dbReference type="Google" id="ProtNLM"/>
    </source>
</evidence>
<evidence type="ECO:0000313" key="3">
    <source>
        <dbReference type="Proteomes" id="UP001595637"/>
    </source>
</evidence>
<reference evidence="3" key="2">
    <citation type="journal article" date="2019" name="Int. J. Syst. Evol. Microbiol.">
        <title>The Global Catalogue of Microorganisms (GCM) 10K type strain sequencing project: providing services to taxonomists for standard genome sequencing and annotation.</title>
        <authorList>
            <consortium name="The Broad Institute Genomics Platform"/>
            <consortium name="The Broad Institute Genome Sequencing Center for Infectious Disease"/>
            <person name="Wu L."/>
            <person name="Ma J."/>
        </authorList>
    </citation>
    <scope>NUCLEOTIDE SEQUENCE [LARGE SCALE GENOMIC DNA]</scope>
    <source>
        <strain evidence="3">CCM 7756</strain>
    </source>
</reference>
<dbReference type="EMBL" id="JBHRVQ010000002">
    <property type="protein sequence ID" value="MFC3389618.1"/>
    <property type="molecule type" value="Genomic_DNA"/>
</dbReference>
<dbReference type="EMBL" id="JBHRVQ010000001">
    <property type="protein sequence ID" value="MFC3389298.1"/>
    <property type="molecule type" value="Genomic_DNA"/>
</dbReference>
<reference evidence="2" key="3">
    <citation type="submission" date="2024-09" db="EMBL/GenBank/DDBJ databases">
        <authorList>
            <person name="Sun Q."/>
            <person name="Mori K."/>
        </authorList>
    </citation>
    <scope>NUCLEOTIDE SEQUENCE</scope>
    <source>
        <strain evidence="2">CCM 7756</strain>
    </source>
</reference>
<dbReference type="RefSeq" id="WP_380656233.1">
    <property type="nucleotide sequence ID" value="NZ_JBHRVQ010000001.1"/>
</dbReference>
<gene>
    <name evidence="1" type="ORF">ACFOEO_11975</name>
    <name evidence="2" type="ORF">ACFOEO_13660</name>
</gene>
<evidence type="ECO:0000313" key="1">
    <source>
        <dbReference type="EMBL" id="MFC3389298.1"/>
    </source>
</evidence>
<reference evidence="2" key="1">
    <citation type="journal article" date="2014" name="Int. J. Syst. Evol. Microbiol.">
        <title>Complete genome of a new Firmicutes species belonging to the dominant human colonic microbiota ('Ruminococcus bicirculans') reveals two chromosomes and a selective capacity to utilize plant glucans.</title>
        <authorList>
            <consortium name="NISC Comparative Sequencing Program"/>
            <person name="Wegmann U."/>
            <person name="Louis P."/>
            <person name="Goesmann A."/>
            <person name="Henrissat B."/>
            <person name="Duncan S.H."/>
            <person name="Flint H.J."/>
        </authorList>
    </citation>
    <scope>NUCLEOTIDE SEQUENCE</scope>
    <source>
        <strain evidence="2">CCM 7756</strain>
    </source>
</reference>